<feature type="signal peptide" evidence="1">
    <location>
        <begin position="1"/>
        <end position="22"/>
    </location>
</feature>
<evidence type="ECO:0000256" key="1">
    <source>
        <dbReference type="SAM" id="SignalP"/>
    </source>
</evidence>
<gene>
    <name evidence="2" type="ORF">RM545_07160</name>
</gene>
<dbReference type="Pfam" id="PF11138">
    <property type="entry name" value="DUF2911"/>
    <property type="match status" value="1"/>
</dbReference>
<proteinExistence type="predicted"/>
<dbReference type="RefSeq" id="WP_311494632.1">
    <property type="nucleotide sequence ID" value="NZ_JAVRHO010000008.1"/>
</dbReference>
<reference evidence="2 3" key="1">
    <citation type="submission" date="2023-09" db="EMBL/GenBank/DDBJ databases">
        <authorList>
            <person name="Rey-Velasco X."/>
        </authorList>
    </citation>
    <scope>NUCLEOTIDE SEQUENCE [LARGE SCALE GENOMIC DNA]</scope>
    <source>
        <strain evidence="2 3">F260</strain>
    </source>
</reference>
<name>A0ABU3CJD3_9FLAO</name>
<evidence type="ECO:0000313" key="3">
    <source>
        <dbReference type="Proteomes" id="UP001245285"/>
    </source>
</evidence>
<feature type="chain" id="PRO_5045685746" evidence="1">
    <location>
        <begin position="23"/>
        <end position="190"/>
    </location>
</feature>
<keyword evidence="1" id="KW-0732">Signal</keyword>
<protein>
    <submittedName>
        <fullName evidence="2">DUF2911 domain-containing protein</fullName>
    </submittedName>
</protein>
<dbReference type="InterPro" id="IPR021314">
    <property type="entry name" value="DUF2911"/>
</dbReference>
<dbReference type="EMBL" id="JAVRHO010000008">
    <property type="protein sequence ID" value="MDT0646462.1"/>
    <property type="molecule type" value="Genomic_DNA"/>
</dbReference>
<sequence>MKTTKYIFYVLLVLFSTIGMQAQHENHQAEKVATQDKEVLSPHTGAMAIIDGAHIHIDYSSPRVRDRIIFGGLVGYNTVWQAGAHKATWIETNINLVIGDETLPAGKYGFFVIPGKEKWQVMFNSRWDQHGKDEFNEVENVVVLEVNAETLENVQEELIYEVEKKDSDEGVISLTWERKKINIPFQVSAD</sequence>
<accession>A0ABU3CJD3</accession>
<keyword evidence="3" id="KW-1185">Reference proteome</keyword>
<organism evidence="2 3">
    <name type="scientific">Autumnicola lenta</name>
    <dbReference type="NCBI Taxonomy" id="3075593"/>
    <lineage>
        <taxon>Bacteria</taxon>
        <taxon>Pseudomonadati</taxon>
        <taxon>Bacteroidota</taxon>
        <taxon>Flavobacteriia</taxon>
        <taxon>Flavobacteriales</taxon>
        <taxon>Flavobacteriaceae</taxon>
        <taxon>Autumnicola</taxon>
    </lineage>
</organism>
<comment type="caution">
    <text evidence="2">The sequence shown here is derived from an EMBL/GenBank/DDBJ whole genome shotgun (WGS) entry which is preliminary data.</text>
</comment>
<dbReference type="Proteomes" id="UP001245285">
    <property type="component" value="Unassembled WGS sequence"/>
</dbReference>
<evidence type="ECO:0000313" key="2">
    <source>
        <dbReference type="EMBL" id="MDT0646462.1"/>
    </source>
</evidence>